<proteinExistence type="predicted"/>
<protein>
    <submittedName>
        <fullName evidence="1">Uncharacterized protein</fullName>
    </submittedName>
</protein>
<dbReference type="EMBL" id="CAMXCT010003335">
    <property type="protein sequence ID" value="CAI4003940.1"/>
    <property type="molecule type" value="Genomic_DNA"/>
</dbReference>
<evidence type="ECO:0000313" key="3">
    <source>
        <dbReference type="Proteomes" id="UP001152797"/>
    </source>
</evidence>
<evidence type="ECO:0000313" key="2">
    <source>
        <dbReference type="EMBL" id="CAL1157315.1"/>
    </source>
</evidence>
<name>A0A9P1GAS0_9DINO</name>
<organism evidence="1">
    <name type="scientific">Cladocopium goreaui</name>
    <dbReference type="NCBI Taxonomy" id="2562237"/>
    <lineage>
        <taxon>Eukaryota</taxon>
        <taxon>Sar</taxon>
        <taxon>Alveolata</taxon>
        <taxon>Dinophyceae</taxon>
        <taxon>Suessiales</taxon>
        <taxon>Symbiodiniaceae</taxon>
        <taxon>Cladocopium</taxon>
    </lineage>
</organism>
<comment type="caution">
    <text evidence="1">The sequence shown here is derived from an EMBL/GenBank/DDBJ whole genome shotgun (WGS) entry which is preliminary data.</text>
</comment>
<reference evidence="1" key="1">
    <citation type="submission" date="2022-10" db="EMBL/GenBank/DDBJ databases">
        <authorList>
            <person name="Chen Y."/>
            <person name="Dougan E. K."/>
            <person name="Chan C."/>
            <person name="Rhodes N."/>
            <person name="Thang M."/>
        </authorList>
    </citation>
    <scope>NUCLEOTIDE SEQUENCE</scope>
</reference>
<dbReference type="OrthoDB" id="406368at2759"/>
<dbReference type="EMBL" id="CAMXCT020003335">
    <property type="protein sequence ID" value="CAL1157315.1"/>
    <property type="molecule type" value="Genomic_DNA"/>
</dbReference>
<evidence type="ECO:0000313" key="1">
    <source>
        <dbReference type="EMBL" id="CAI4003940.1"/>
    </source>
</evidence>
<dbReference type="InterPro" id="IPR010736">
    <property type="entry name" value="SHIPPO-rpt"/>
</dbReference>
<dbReference type="EMBL" id="CAMXCT030003335">
    <property type="protein sequence ID" value="CAL4791252.1"/>
    <property type="molecule type" value="Genomic_DNA"/>
</dbReference>
<gene>
    <name evidence="1" type="ORF">C1SCF055_LOCUS29764</name>
</gene>
<dbReference type="PANTHER" id="PTHR40429">
    <property type="entry name" value="FLAGELLAR ASSOCIATED PROTEIN"/>
    <property type="match status" value="1"/>
</dbReference>
<dbReference type="AlphaFoldDB" id="A0A9P1GAS0"/>
<dbReference type="PANTHER" id="PTHR40429:SF1">
    <property type="entry name" value="FLAGELLAR ASSOCIATED PROTEIN"/>
    <property type="match status" value="1"/>
</dbReference>
<dbReference type="Pfam" id="PF07004">
    <property type="entry name" value="SHIPPO-rpt"/>
    <property type="match status" value="1"/>
</dbReference>
<reference evidence="2" key="2">
    <citation type="submission" date="2024-04" db="EMBL/GenBank/DDBJ databases">
        <authorList>
            <person name="Chen Y."/>
            <person name="Shah S."/>
            <person name="Dougan E. K."/>
            <person name="Thang M."/>
            <person name="Chan C."/>
        </authorList>
    </citation>
    <scope>NUCLEOTIDE SEQUENCE [LARGE SCALE GENOMIC DNA]</scope>
</reference>
<keyword evidence="3" id="KW-1185">Reference proteome</keyword>
<accession>A0A9P1GAS0</accession>
<sequence>MEPDEIFKARGTCGVQAQGTQLQGCDFDRVTFKTECLTRVVGLMGRPQCVYVGHHMELHPKDIMGKPAPYSVYILQCPLLAPPGLGQRSRDRGKAFLEVQSDRGQTTLAIFDRSFLAVAKGAQADSTKRSAPGHSFGTAKVGVKLFISKKLEKTSKGRINQPPQMVMSLVFTKVGAAPSFGFGSDEQRKHPSAKYPDASVDLIGATVDTQKVKFHSTPQVHMGSEDRSSLKNAEIIRTNAELAMGLESPGALEYFPKEVHKAVPAYSFASKNASERKPENRVQLLQMSTPRNIGPGSHVPATSMGHQPTSPRRNAPAWTMTGKSPRDYGQPELLAIEDKVFSSIGKQVLSTIRSPPGVGVSKSTRDQSNRTGVGLVNTASSGLLMDPLCSSRMVFWISGVQRFETVQLYCTCESIHVRLVASASTGYWYNFRNVTRSLQGILIWVCLKMEYTPNEIAIKSRDM</sequence>
<dbReference type="Proteomes" id="UP001152797">
    <property type="component" value="Unassembled WGS sequence"/>
</dbReference>